<sequence length="769" mass="84813">MIVTFYSYKGGVGRSFCLANVAVQLARWGNRVLCVDFDLDAPGLHEYFKPYISSLHDGGLVEVITGDADWTDVVEPVSVPDADNLSLLTAGAMNSSYPDRAQALSWPELFADHDLGWRFEKIRAEWEEEFDYVLIDSRTGITDIGGICTAQLPDILVLCAAPNRQNLAGTLDVARRAAEARDRLPYDRAGLLYLPVVSRFDSKEEYERARAWRTTMAEQFAPLYASWLPADQGDDQAELGLVERTTVPYLPYWSFGEEIAVVDERSGSPDTVSYYMDNIAALLAHRLADADVLVSSRDTYVSAARERGQRESGQGFRYDVLVHGTSERAVELHNDLVELGVRAVRGRLAEVSMVWHFVIVDPPARASAGIQEILDQVQLDPGRLVMVVGEVSKQLSSAHPISGSAVDVVSAVPAENMGQHWGDVLVSAARVLQSQSDLVGAHALAVRAVEAMQTPIRASLLRGELAKDLGLLREAETVLDRVLNTLPSDSVEAQRAHRLLGEIHRDRGDIGSAIDHFDAVLEAGGSDREHALVHRELARMELRTGDTNLALRHLEEARMKAAGDLLLEAQLAFELGTLLVDSGDFEAAGRQLVDAVERNSLPVADQVTALRQLSYLESVAGRRLGATDYLRRAYDEAVQPEDKADIVIELARLQGDLDGIQEVTTALQALDPDNLVAMARLLEALGNLHLDVGRPEQAREAFSDAYDVFRRLDDRAGQVRALIGLTMALRFIEITLAQRSWSEAWRLLTRLRGPEADLLRRQLDAIEPK</sequence>
<keyword evidence="5" id="KW-1185">Reference proteome</keyword>
<dbReference type="InterPro" id="IPR019734">
    <property type="entry name" value="TPR_rpt"/>
</dbReference>
<dbReference type="Pfam" id="PF01656">
    <property type="entry name" value="CbiA"/>
    <property type="match status" value="1"/>
</dbReference>
<dbReference type="InterPro" id="IPR050625">
    <property type="entry name" value="ParA/MinD_ATPase"/>
</dbReference>
<comment type="caution">
    <text evidence="4">The sequence shown here is derived from an EMBL/GenBank/DDBJ whole genome shotgun (WGS) entry which is preliminary data.</text>
</comment>
<evidence type="ECO:0000313" key="4">
    <source>
        <dbReference type="EMBL" id="NGY60963.1"/>
    </source>
</evidence>
<organism evidence="4 5">
    <name type="scientific">Lentzea alba</name>
    <dbReference type="NCBI Taxonomy" id="2714351"/>
    <lineage>
        <taxon>Bacteria</taxon>
        <taxon>Bacillati</taxon>
        <taxon>Actinomycetota</taxon>
        <taxon>Actinomycetes</taxon>
        <taxon>Pseudonocardiales</taxon>
        <taxon>Pseudonocardiaceae</taxon>
        <taxon>Lentzea</taxon>
    </lineage>
</organism>
<accession>A0A7C9RSK0</accession>
<dbReference type="SUPFAM" id="SSF48452">
    <property type="entry name" value="TPR-like"/>
    <property type="match status" value="2"/>
</dbReference>
<feature type="domain" description="CobQ/CobB/MinD/ParA nucleotide binding" evidence="3">
    <location>
        <begin position="4"/>
        <end position="140"/>
    </location>
</feature>
<dbReference type="GO" id="GO:0009898">
    <property type="term" value="C:cytoplasmic side of plasma membrane"/>
    <property type="evidence" value="ECO:0007669"/>
    <property type="project" value="TreeGrafter"/>
</dbReference>
<protein>
    <submittedName>
        <fullName evidence="4">Tetratricopeptide repeat protein</fullName>
    </submittedName>
</protein>
<name>A0A7C9RSK0_9PSEU</name>
<dbReference type="Proteomes" id="UP000481360">
    <property type="component" value="Unassembled WGS sequence"/>
</dbReference>
<proteinExistence type="predicted"/>
<evidence type="ECO:0000313" key="5">
    <source>
        <dbReference type="Proteomes" id="UP000481360"/>
    </source>
</evidence>
<evidence type="ECO:0000256" key="2">
    <source>
        <dbReference type="ARBA" id="ARBA00022840"/>
    </source>
</evidence>
<keyword evidence="1" id="KW-0547">Nucleotide-binding</keyword>
<gene>
    <name evidence="4" type="ORF">G7043_18690</name>
</gene>
<dbReference type="Gene3D" id="3.40.50.300">
    <property type="entry name" value="P-loop containing nucleotide triphosphate hydrolases"/>
    <property type="match status" value="1"/>
</dbReference>
<dbReference type="GO" id="GO:0051782">
    <property type="term" value="P:negative regulation of cell division"/>
    <property type="evidence" value="ECO:0007669"/>
    <property type="project" value="TreeGrafter"/>
</dbReference>
<dbReference type="GO" id="GO:0005524">
    <property type="term" value="F:ATP binding"/>
    <property type="evidence" value="ECO:0007669"/>
    <property type="project" value="UniProtKB-KW"/>
</dbReference>
<dbReference type="GO" id="GO:0016887">
    <property type="term" value="F:ATP hydrolysis activity"/>
    <property type="evidence" value="ECO:0007669"/>
    <property type="project" value="TreeGrafter"/>
</dbReference>
<dbReference type="EMBL" id="JAAMPJ010000004">
    <property type="protein sequence ID" value="NGY60963.1"/>
    <property type="molecule type" value="Genomic_DNA"/>
</dbReference>
<dbReference type="SMART" id="SM00028">
    <property type="entry name" value="TPR"/>
    <property type="match status" value="4"/>
</dbReference>
<dbReference type="PANTHER" id="PTHR43384:SF6">
    <property type="entry name" value="SEPTUM SITE-DETERMINING PROTEIN MIND HOMOLOG, CHLOROPLASTIC"/>
    <property type="match status" value="1"/>
</dbReference>
<dbReference type="RefSeq" id="WP_166046920.1">
    <property type="nucleotide sequence ID" value="NZ_JAAMPJ010000004.1"/>
</dbReference>
<dbReference type="PANTHER" id="PTHR43384">
    <property type="entry name" value="SEPTUM SITE-DETERMINING PROTEIN MIND HOMOLOG, CHLOROPLASTIC-RELATED"/>
    <property type="match status" value="1"/>
</dbReference>
<dbReference type="InterPro" id="IPR002586">
    <property type="entry name" value="CobQ/CobB/MinD/ParA_Nub-bd_dom"/>
</dbReference>
<dbReference type="SUPFAM" id="SSF52540">
    <property type="entry name" value="P-loop containing nucleoside triphosphate hydrolases"/>
    <property type="match status" value="1"/>
</dbReference>
<dbReference type="GO" id="GO:0005829">
    <property type="term" value="C:cytosol"/>
    <property type="evidence" value="ECO:0007669"/>
    <property type="project" value="TreeGrafter"/>
</dbReference>
<dbReference type="InterPro" id="IPR011990">
    <property type="entry name" value="TPR-like_helical_dom_sf"/>
</dbReference>
<evidence type="ECO:0000259" key="3">
    <source>
        <dbReference type="Pfam" id="PF01656"/>
    </source>
</evidence>
<dbReference type="InterPro" id="IPR027417">
    <property type="entry name" value="P-loop_NTPase"/>
</dbReference>
<evidence type="ECO:0000256" key="1">
    <source>
        <dbReference type="ARBA" id="ARBA00022741"/>
    </source>
</evidence>
<dbReference type="NCBIfam" id="NF047398">
    <property type="entry name" value="AAA_KGGVGR"/>
    <property type="match status" value="1"/>
</dbReference>
<keyword evidence="2" id="KW-0067">ATP-binding</keyword>
<dbReference type="Pfam" id="PF13432">
    <property type="entry name" value="TPR_16"/>
    <property type="match status" value="1"/>
</dbReference>
<dbReference type="Gene3D" id="1.25.40.10">
    <property type="entry name" value="Tetratricopeptide repeat domain"/>
    <property type="match status" value="1"/>
</dbReference>
<dbReference type="AlphaFoldDB" id="A0A7C9RSK0"/>
<reference evidence="4 5" key="1">
    <citation type="submission" date="2020-03" db="EMBL/GenBank/DDBJ databases">
        <title>Isolation and identification of active actinomycetes.</title>
        <authorList>
            <person name="Sun X."/>
        </authorList>
    </citation>
    <scope>NUCLEOTIDE SEQUENCE [LARGE SCALE GENOMIC DNA]</scope>
    <source>
        <strain evidence="4 5">NEAU-D13</strain>
    </source>
</reference>